<proteinExistence type="predicted"/>
<dbReference type="InterPro" id="IPR036188">
    <property type="entry name" value="FAD/NAD-bd_sf"/>
</dbReference>
<dbReference type="InterPro" id="IPR002938">
    <property type="entry name" value="FAD-bd"/>
</dbReference>
<feature type="domain" description="FAD-binding" evidence="4">
    <location>
        <begin position="3"/>
        <end position="343"/>
    </location>
</feature>
<dbReference type="EMBL" id="JAATEM010000028">
    <property type="protein sequence ID" value="NJP52735.1"/>
    <property type="molecule type" value="Genomic_DNA"/>
</dbReference>
<dbReference type="InterPro" id="IPR050641">
    <property type="entry name" value="RIFMO-like"/>
</dbReference>
<dbReference type="Gene3D" id="3.40.30.120">
    <property type="match status" value="1"/>
</dbReference>
<dbReference type="GO" id="GO:0004497">
    <property type="term" value="F:monooxygenase activity"/>
    <property type="evidence" value="ECO:0007669"/>
    <property type="project" value="UniProtKB-KW"/>
</dbReference>
<keyword evidence="5" id="KW-0503">Monooxygenase</keyword>
<dbReference type="PRINTS" id="PR00420">
    <property type="entry name" value="RNGMNOXGNASE"/>
</dbReference>
<evidence type="ECO:0000256" key="3">
    <source>
        <dbReference type="ARBA" id="ARBA00022827"/>
    </source>
</evidence>
<protein>
    <submittedName>
        <fullName evidence="5">Monooxygenase</fullName>
    </submittedName>
</protein>
<organism evidence="5 6">
    <name type="scientific">Streptomyces composti</name>
    <dbReference type="NCBI Taxonomy" id="2720025"/>
    <lineage>
        <taxon>Bacteria</taxon>
        <taxon>Bacillati</taxon>
        <taxon>Actinomycetota</taxon>
        <taxon>Actinomycetes</taxon>
        <taxon>Kitasatosporales</taxon>
        <taxon>Streptomycetaceae</taxon>
        <taxon>Streptomyces</taxon>
    </lineage>
</organism>
<comment type="caution">
    <text evidence="5">The sequence shown here is derived from an EMBL/GenBank/DDBJ whole genome shotgun (WGS) entry which is preliminary data.</text>
</comment>
<name>A0ABX1A8S9_9ACTN</name>
<dbReference type="SUPFAM" id="SSF51905">
    <property type="entry name" value="FAD/NAD(P)-binding domain"/>
    <property type="match status" value="1"/>
</dbReference>
<keyword evidence="6" id="KW-1185">Reference proteome</keyword>
<dbReference type="PANTHER" id="PTHR43004">
    <property type="entry name" value="TRK SYSTEM POTASSIUM UPTAKE PROTEIN"/>
    <property type="match status" value="1"/>
</dbReference>
<keyword evidence="2" id="KW-0285">Flavoprotein</keyword>
<gene>
    <name evidence="5" type="ORF">HCJ93_22390</name>
</gene>
<evidence type="ECO:0000313" key="6">
    <source>
        <dbReference type="Proteomes" id="UP000730591"/>
    </source>
</evidence>
<dbReference type="Pfam" id="PF01494">
    <property type="entry name" value="FAD_binding_3"/>
    <property type="match status" value="1"/>
</dbReference>
<evidence type="ECO:0000256" key="1">
    <source>
        <dbReference type="ARBA" id="ARBA00001974"/>
    </source>
</evidence>
<sequence length="542" mass="57910">MDPVIVVGAGPVGLTLALALARQDVPCVVLDEGPGKDEPRPARTVVLREDTAALMERLTGVRLTRLGCRWAGWRSMRRRQVISEVAFGDGAAAPPLHIPQHVLTGALRSALAGERLVEVAAESRLDSLEQEPSGVTAHTRGPKGTWWRGSYLVGCDGPRSTVRKLQDIRFPGRTAVERHAVAVLRTELPWENEALLHRLPPWRSSGPSAGEITARPLPDGLWRLDWLLPPGKDLVTPEMLLARIRETLAGWTNGTTPPYELLDTGVHTVHHRLARRWRADRVFLAGDAAHLLGALGTHGLDEGLRDADNLAWKLALAWHHGPREALLDSYQAERRAAVAARLRAADQALPILRDGGGLRSYVPGSARNHEILLMDGHLGRGALGAPGAYGDSPLAPGRLEGEVAVDTPPGSQVEDVRVTAEDGTFVQLRERLGRGALLVVLIAPGTAVWERRHWMSAGIMPRLAAAVAALPHRAELLVAESYPGAPAHSVLLVRPDGHLVTALSGVRPADLYAATEAVLGGPADEGAEARAGAEAEAGAVPG</sequence>
<dbReference type="Proteomes" id="UP000730591">
    <property type="component" value="Unassembled WGS sequence"/>
</dbReference>
<accession>A0ABX1A8S9</accession>
<comment type="cofactor">
    <cofactor evidence="1">
        <name>FAD</name>
        <dbReference type="ChEBI" id="CHEBI:57692"/>
    </cofactor>
</comment>
<keyword evidence="3" id="KW-0274">FAD</keyword>
<keyword evidence="5" id="KW-0560">Oxidoreductase</keyword>
<dbReference type="Gene3D" id="3.30.70.2450">
    <property type="match status" value="1"/>
</dbReference>
<evidence type="ECO:0000259" key="4">
    <source>
        <dbReference type="Pfam" id="PF01494"/>
    </source>
</evidence>
<dbReference type="Gene3D" id="3.50.50.60">
    <property type="entry name" value="FAD/NAD(P)-binding domain"/>
    <property type="match status" value="1"/>
</dbReference>
<dbReference type="PANTHER" id="PTHR43004:SF19">
    <property type="entry name" value="BINDING MONOOXYGENASE, PUTATIVE (JCVI)-RELATED"/>
    <property type="match status" value="1"/>
</dbReference>
<dbReference type="RefSeq" id="WP_167997576.1">
    <property type="nucleotide sequence ID" value="NZ_JAATEM010000028.1"/>
</dbReference>
<reference evidence="5 6" key="1">
    <citation type="submission" date="2020-03" db="EMBL/GenBank/DDBJ databases">
        <title>WGS of actinomycetes isolated from Thailand.</title>
        <authorList>
            <person name="Thawai C."/>
        </authorList>
    </citation>
    <scope>NUCLEOTIDE SEQUENCE [LARGE SCALE GENOMIC DNA]</scope>
    <source>
        <strain evidence="5 6">SBST2-5</strain>
    </source>
</reference>
<evidence type="ECO:0000313" key="5">
    <source>
        <dbReference type="EMBL" id="NJP52735.1"/>
    </source>
</evidence>
<evidence type="ECO:0000256" key="2">
    <source>
        <dbReference type="ARBA" id="ARBA00022630"/>
    </source>
</evidence>